<organism evidence="2 3">
    <name type="scientific">Euplotes crassus</name>
    <dbReference type="NCBI Taxonomy" id="5936"/>
    <lineage>
        <taxon>Eukaryota</taxon>
        <taxon>Sar</taxon>
        <taxon>Alveolata</taxon>
        <taxon>Ciliophora</taxon>
        <taxon>Intramacronucleata</taxon>
        <taxon>Spirotrichea</taxon>
        <taxon>Hypotrichia</taxon>
        <taxon>Euplotida</taxon>
        <taxon>Euplotidae</taxon>
        <taxon>Moneuplotes</taxon>
    </lineage>
</organism>
<comment type="caution">
    <text evidence="2">The sequence shown here is derived from an EMBL/GenBank/DDBJ whole genome shotgun (WGS) entry which is preliminary data.</text>
</comment>
<dbReference type="EMBL" id="CAMPGE010022023">
    <property type="protein sequence ID" value="CAI2380109.1"/>
    <property type="molecule type" value="Genomic_DNA"/>
</dbReference>
<sequence>MGLVGWLCHSCVCFWLYQKTMLSLFRSGEGHCFCVINGYKPWFRFSASDIVFWRCEMNKTNKVTNIYQHIRFDSEGLFPKVLHLCLCRDES</sequence>
<name>A0AAD1XWF1_EUPCR</name>
<dbReference type="AlphaFoldDB" id="A0AAD1XWF1"/>
<accession>A0AAD1XWF1</accession>
<evidence type="ECO:0008006" key="4">
    <source>
        <dbReference type="Google" id="ProtNLM"/>
    </source>
</evidence>
<proteinExistence type="predicted"/>
<keyword evidence="1" id="KW-0732">Signal</keyword>
<feature type="signal peptide" evidence="1">
    <location>
        <begin position="1"/>
        <end position="30"/>
    </location>
</feature>
<evidence type="ECO:0000313" key="2">
    <source>
        <dbReference type="EMBL" id="CAI2380109.1"/>
    </source>
</evidence>
<gene>
    <name evidence="2" type="ORF">ECRASSUSDP1_LOCUS21536</name>
</gene>
<evidence type="ECO:0000256" key="1">
    <source>
        <dbReference type="SAM" id="SignalP"/>
    </source>
</evidence>
<reference evidence="2" key="1">
    <citation type="submission" date="2023-07" db="EMBL/GenBank/DDBJ databases">
        <authorList>
            <consortium name="AG Swart"/>
            <person name="Singh M."/>
            <person name="Singh A."/>
            <person name="Seah K."/>
            <person name="Emmerich C."/>
        </authorList>
    </citation>
    <scope>NUCLEOTIDE SEQUENCE</scope>
    <source>
        <strain evidence="2">DP1</strain>
    </source>
</reference>
<evidence type="ECO:0000313" key="3">
    <source>
        <dbReference type="Proteomes" id="UP001295684"/>
    </source>
</evidence>
<protein>
    <recommendedName>
        <fullName evidence="4">Secreted protein</fullName>
    </recommendedName>
</protein>
<keyword evidence="3" id="KW-1185">Reference proteome</keyword>
<feature type="chain" id="PRO_5041998046" description="Secreted protein" evidence="1">
    <location>
        <begin position="31"/>
        <end position="91"/>
    </location>
</feature>
<dbReference type="Proteomes" id="UP001295684">
    <property type="component" value="Unassembled WGS sequence"/>
</dbReference>